<protein>
    <recommendedName>
        <fullName evidence="1">Transcriptional coactivator p15 (PC4) C-terminal domain-containing protein</fullName>
    </recommendedName>
</protein>
<evidence type="ECO:0000313" key="3">
    <source>
        <dbReference type="Proteomes" id="UP000199668"/>
    </source>
</evidence>
<organism evidence="2 3">
    <name type="scientific">Salibacterium qingdaonense</name>
    <dbReference type="NCBI Taxonomy" id="266892"/>
    <lineage>
        <taxon>Bacteria</taxon>
        <taxon>Bacillati</taxon>
        <taxon>Bacillota</taxon>
        <taxon>Bacilli</taxon>
        <taxon>Bacillales</taxon>
        <taxon>Bacillaceae</taxon>
    </lineage>
</organism>
<dbReference type="Proteomes" id="UP000199668">
    <property type="component" value="Unassembled WGS sequence"/>
</dbReference>
<dbReference type="Gene3D" id="2.30.31.70">
    <property type="match status" value="1"/>
</dbReference>
<proteinExistence type="predicted"/>
<dbReference type="RefSeq" id="WP_090926968.1">
    <property type="nucleotide sequence ID" value="NZ_FOTY01000011.1"/>
</dbReference>
<sequence>MADINYEIIEHIGVLSESPKGWTKELNRVSWNDREPKYDLRDWAPGREKMGKGVTLSTEEIGKLKEVLQSMSS</sequence>
<name>A0A1I4MF69_9BACI</name>
<feature type="domain" description="Transcriptional coactivator p15 (PC4) C-terminal" evidence="1">
    <location>
        <begin position="19"/>
        <end position="66"/>
    </location>
</feature>
<evidence type="ECO:0000313" key="2">
    <source>
        <dbReference type="EMBL" id="SFM01879.1"/>
    </source>
</evidence>
<accession>A0A1I4MF69</accession>
<dbReference type="EMBL" id="FOTY01000011">
    <property type="protein sequence ID" value="SFM01879.1"/>
    <property type="molecule type" value="Genomic_DNA"/>
</dbReference>
<dbReference type="GO" id="GO:0006355">
    <property type="term" value="P:regulation of DNA-templated transcription"/>
    <property type="evidence" value="ECO:0007669"/>
    <property type="project" value="InterPro"/>
</dbReference>
<dbReference type="STRING" id="266892.SAMN04488054_11178"/>
<dbReference type="Pfam" id="PF02229">
    <property type="entry name" value="PC4"/>
    <property type="match status" value="1"/>
</dbReference>
<dbReference type="InterPro" id="IPR017154">
    <property type="entry name" value="PC4-like"/>
</dbReference>
<dbReference type="GO" id="GO:0003677">
    <property type="term" value="F:DNA binding"/>
    <property type="evidence" value="ECO:0007669"/>
    <property type="project" value="InterPro"/>
</dbReference>
<keyword evidence="3" id="KW-1185">Reference proteome</keyword>
<reference evidence="2 3" key="1">
    <citation type="submission" date="2016-10" db="EMBL/GenBank/DDBJ databases">
        <authorList>
            <person name="de Groot N.N."/>
        </authorList>
    </citation>
    <scope>NUCLEOTIDE SEQUENCE [LARGE SCALE GENOMIC DNA]</scope>
    <source>
        <strain evidence="2 3">CGMCC 1.6134</strain>
    </source>
</reference>
<dbReference type="AlphaFoldDB" id="A0A1I4MF69"/>
<gene>
    <name evidence="2" type="ORF">SAMN04488054_11178</name>
</gene>
<evidence type="ECO:0000259" key="1">
    <source>
        <dbReference type="Pfam" id="PF02229"/>
    </source>
</evidence>
<dbReference type="OrthoDB" id="7067273at2"/>
<dbReference type="PIRSF" id="PIRSF037246">
    <property type="entry name" value="UCP037246"/>
    <property type="match status" value="1"/>
</dbReference>
<dbReference type="InterPro" id="IPR003173">
    <property type="entry name" value="PC4_C"/>
</dbReference>